<dbReference type="NCBIfam" id="TIGR00277">
    <property type="entry name" value="HDIG"/>
    <property type="match status" value="1"/>
</dbReference>
<feature type="transmembrane region" description="Helical" evidence="1">
    <location>
        <begin position="187"/>
        <end position="205"/>
    </location>
</feature>
<evidence type="ECO:0000313" key="3">
    <source>
        <dbReference type="EMBL" id="TET30595.1"/>
    </source>
</evidence>
<feature type="transmembrane region" description="Helical" evidence="1">
    <location>
        <begin position="59"/>
        <end position="79"/>
    </location>
</feature>
<organism evidence="3 4">
    <name type="scientific">Aerophobetes bacterium</name>
    <dbReference type="NCBI Taxonomy" id="2030807"/>
    <lineage>
        <taxon>Bacteria</taxon>
        <taxon>Candidatus Aerophobota</taxon>
    </lineage>
</organism>
<dbReference type="PANTHER" id="PTHR36442">
    <property type="entry name" value="CYCLIC-DI-AMP PHOSPHODIESTERASE PGPH"/>
    <property type="match status" value="1"/>
</dbReference>
<dbReference type="PROSITE" id="PS51831">
    <property type="entry name" value="HD"/>
    <property type="match status" value="1"/>
</dbReference>
<dbReference type="AlphaFoldDB" id="A0A523TJV7"/>
<dbReference type="InterPro" id="IPR003607">
    <property type="entry name" value="HD/PDEase_dom"/>
</dbReference>
<evidence type="ECO:0000256" key="1">
    <source>
        <dbReference type="SAM" id="Phobius"/>
    </source>
</evidence>
<dbReference type="SUPFAM" id="SSF109604">
    <property type="entry name" value="HD-domain/PDEase-like"/>
    <property type="match status" value="1"/>
</dbReference>
<dbReference type="Proteomes" id="UP000316517">
    <property type="component" value="Unassembled WGS sequence"/>
</dbReference>
<dbReference type="EMBL" id="SOJT01000032">
    <property type="protein sequence ID" value="TET30595.1"/>
    <property type="molecule type" value="Genomic_DNA"/>
</dbReference>
<feature type="transmembrane region" description="Helical" evidence="1">
    <location>
        <begin position="214"/>
        <end position="236"/>
    </location>
</feature>
<dbReference type="PANTHER" id="PTHR36442:SF1">
    <property type="entry name" value="CYCLIC-DI-AMP PHOSPHODIESTERASE PGPH"/>
    <property type="match status" value="1"/>
</dbReference>
<feature type="domain" description="HD" evidence="2">
    <location>
        <begin position="269"/>
        <end position="417"/>
    </location>
</feature>
<feature type="transmembrane region" description="Helical" evidence="1">
    <location>
        <begin position="34"/>
        <end position="53"/>
    </location>
</feature>
<feature type="transmembrane region" description="Helical" evidence="1">
    <location>
        <begin position="91"/>
        <end position="112"/>
    </location>
</feature>
<dbReference type="InterPro" id="IPR006675">
    <property type="entry name" value="HDIG_dom"/>
</dbReference>
<proteinExistence type="predicted"/>
<keyword evidence="1" id="KW-0472">Membrane</keyword>
<evidence type="ECO:0000313" key="4">
    <source>
        <dbReference type="Proteomes" id="UP000316517"/>
    </source>
</evidence>
<dbReference type="InterPro" id="IPR011621">
    <property type="entry name" value="Metal-dep_PHydrolase_7TM_intra"/>
</dbReference>
<evidence type="ECO:0000259" key="2">
    <source>
        <dbReference type="PROSITE" id="PS51831"/>
    </source>
</evidence>
<comment type="caution">
    <text evidence="3">The sequence shown here is derived from an EMBL/GenBank/DDBJ whole genome shotgun (WGS) entry which is preliminary data.</text>
</comment>
<dbReference type="InterPro" id="IPR006674">
    <property type="entry name" value="HD_domain"/>
</dbReference>
<feature type="transmembrane region" description="Helical" evidence="1">
    <location>
        <begin position="158"/>
        <end position="175"/>
    </location>
</feature>
<accession>A0A523TJV7</accession>
<dbReference type="Pfam" id="PF07698">
    <property type="entry name" value="7TM-7TMR_HD"/>
    <property type="match status" value="1"/>
</dbReference>
<sequence>MNVTKERLNKFEVEKSRESFTVKDLFLKKYGWRWIWAVGVAGILSLIFLFPFIPGIGFLSQAGMVILIGFFIVLLLVYLSRYWPQFLSPKFLLLSAILITSTSLIGRIIILVPQIPYVFIPMAFLSILISLLLAPSLSTIITVWLSIYFALSAKSLEILPVLVIGGMVGIYSAQFVHQRTDLTKGGVYVGLANGLTILAVGLFYNQSFSEIGSLVLWGIGSGLFSSILVMTILPYLETYFGLITDIKLLELSNLNLPFLKRLSIEAPGTYHHTLMVANLAEAAAEVIGVNSLLTRVGAYYHDIGKAVRPHFFFENSSLGEDDHHGKVSPNLSSTIIISHVKDGVEMAQKNKLPPAVIDVIREHHGTSLIAYFYRKALENSTSNKKEEIAEEGFRYPGPRPQSKEAALVMLADSVEAAFRFSPQKTVKSIEAQVEKVINNKLKDRQLDRCDLTLREIRKIAEAFTRILAGFIHTRGRYPEEILKGQTILD</sequence>
<dbReference type="Gene3D" id="1.10.3210.10">
    <property type="entry name" value="Hypothetical protein af1432"/>
    <property type="match status" value="1"/>
</dbReference>
<dbReference type="SMART" id="SM00471">
    <property type="entry name" value="HDc"/>
    <property type="match status" value="1"/>
</dbReference>
<protein>
    <submittedName>
        <fullName evidence="3">HDIG domain-containing protein</fullName>
    </submittedName>
</protein>
<dbReference type="Pfam" id="PF01966">
    <property type="entry name" value="HD"/>
    <property type="match status" value="1"/>
</dbReference>
<feature type="transmembrane region" description="Helical" evidence="1">
    <location>
        <begin position="118"/>
        <end position="151"/>
    </location>
</feature>
<reference evidence="3 4" key="1">
    <citation type="submission" date="2019-03" db="EMBL/GenBank/DDBJ databases">
        <title>Metabolic potential of uncultured bacteria and archaea associated with petroleum seepage in deep-sea sediments.</title>
        <authorList>
            <person name="Dong X."/>
            <person name="Hubert C."/>
        </authorList>
    </citation>
    <scope>NUCLEOTIDE SEQUENCE [LARGE SCALE GENOMIC DNA]</scope>
    <source>
        <strain evidence="3">E44_bin3</strain>
    </source>
</reference>
<dbReference type="CDD" id="cd00077">
    <property type="entry name" value="HDc"/>
    <property type="match status" value="1"/>
</dbReference>
<name>A0A523TJV7_UNCAE</name>
<gene>
    <name evidence="3" type="ORF">E3J68_00580</name>
</gene>
<keyword evidence="1" id="KW-0812">Transmembrane</keyword>
<dbReference type="InterPro" id="IPR052722">
    <property type="entry name" value="PgpH_phosphodiesterase"/>
</dbReference>
<keyword evidence="1" id="KW-1133">Transmembrane helix</keyword>